<dbReference type="RefSeq" id="WP_009184618.1">
    <property type="nucleotide sequence ID" value="NZ_AMGM01000018.1"/>
</dbReference>
<dbReference type="SUPFAM" id="SSF52172">
    <property type="entry name" value="CheY-like"/>
    <property type="match status" value="1"/>
</dbReference>
<dbReference type="GO" id="GO:0000160">
    <property type="term" value="P:phosphorelay signal transduction system"/>
    <property type="evidence" value="ECO:0007669"/>
    <property type="project" value="InterPro"/>
</dbReference>
<feature type="domain" description="Response regulatory" evidence="2">
    <location>
        <begin position="4"/>
        <end position="125"/>
    </location>
</feature>
<evidence type="ECO:0000313" key="3">
    <source>
        <dbReference type="EMBL" id="EKB49800.1"/>
    </source>
</evidence>
<dbReference type="OrthoDB" id="1524091at2"/>
<reference evidence="3 4" key="1">
    <citation type="journal article" date="2012" name="J. Bacteriol.">
        <title>Draft Genome Sequence of Cecembia lonarensis Strain LW9T, Isolated from Lonar Lake, a Haloalkaline Lake in India.</title>
        <authorList>
            <person name="Shivaji S."/>
            <person name="Ara S."/>
            <person name="Singh A."/>
            <person name="Pinnaka A.K."/>
        </authorList>
    </citation>
    <scope>NUCLEOTIDE SEQUENCE [LARGE SCALE GENOMIC DNA]</scope>
    <source>
        <strain evidence="3 4">LW9</strain>
    </source>
</reference>
<dbReference type="AlphaFoldDB" id="K1L0C9"/>
<protein>
    <submittedName>
        <fullName evidence="3">Hybrid sensory histidine kinase BarA</fullName>
    </submittedName>
</protein>
<dbReference type="PANTHER" id="PTHR44520">
    <property type="entry name" value="RESPONSE REGULATOR RCP1-RELATED"/>
    <property type="match status" value="1"/>
</dbReference>
<proteinExistence type="predicted"/>
<dbReference type="InterPro" id="IPR011006">
    <property type="entry name" value="CheY-like_superfamily"/>
</dbReference>
<gene>
    <name evidence="3" type="ORF">B879_01583</name>
</gene>
<evidence type="ECO:0000259" key="2">
    <source>
        <dbReference type="PROSITE" id="PS50110"/>
    </source>
</evidence>
<keyword evidence="3" id="KW-0808">Transferase</keyword>
<dbReference type="InterPro" id="IPR052893">
    <property type="entry name" value="TCS_response_regulator"/>
</dbReference>
<dbReference type="PROSITE" id="PS50110">
    <property type="entry name" value="RESPONSE_REGULATORY"/>
    <property type="match status" value="1"/>
</dbReference>
<dbReference type="Proteomes" id="UP000004478">
    <property type="component" value="Unassembled WGS sequence"/>
</dbReference>
<feature type="modified residue" description="4-aspartylphosphate" evidence="1">
    <location>
        <position position="57"/>
    </location>
</feature>
<dbReference type="PANTHER" id="PTHR44520:SF2">
    <property type="entry name" value="RESPONSE REGULATOR RCP1"/>
    <property type="match status" value="1"/>
</dbReference>
<comment type="caution">
    <text evidence="3">The sequence shown here is derived from an EMBL/GenBank/DDBJ whole genome shotgun (WGS) entry which is preliminary data.</text>
</comment>
<accession>K1L0C9</accession>
<organism evidence="3 4">
    <name type="scientific">Cecembia lonarensis (strain CCUG 58316 / KCTC 22772 / LW9)</name>
    <dbReference type="NCBI Taxonomy" id="1225176"/>
    <lineage>
        <taxon>Bacteria</taxon>
        <taxon>Pseudomonadati</taxon>
        <taxon>Bacteroidota</taxon>
        <taxon>Cytophagia</taxon>
        <taxon>Cytophagales</taxon>
        <taxon>Cyclobacteriaceae</taxon>
        <taxon>Cecembia</taxon>
    </lineage>
</organism>
<dbReference type="SMART" id="SM00448">
    <property type="entry name" value="REC"/>
    <property type="match status" value="1"/>
</dbReference>
<keyword evidence="3" id="KW-0418">Kinase</keyword>
<dbReference type="EMBL" id="AMGM01000018">
    <property type="protein sequence ID" value="EKB49800.1"/>
    <property type="molecule type" value="Genomic_DNA"/>
</dbReference>
<keyword evidence="4" id="KW-1185">Reference proteome</keyword>
<keyword evidence="1" id="KW-0597">Phosphoprotein</keyword>
<dbReference type="GO" id="GO:0016301">
    <property type="term" value="F:kinase activity"/>
    <property type="evidence" value="ECO:0007669"/>
    <property type="project" value="UniProtKB-KW"/>
</dbReference>
<name>K1L0C9_CECL9</name>
<evidence type="ECO:0000313" key="4">
    <source>
        <dbReference type="Proteomes" id="UP000004478"/>
    </source>
</evidence>
<dbReference type="Pfam" id="PF00072">
    <property type="entry name" value="Response_reg"/>
    <property type="match status" value="1"/>
</dbReference>
<dbReference type="InterPro" id="IPR001789">
    <property type="entry name" value="Sig_transdc_resp-reg_receiver"/>
</dbReference>
<sequence>MFDEVLIIDDNPSILFLHELMLVEENISENPVLFSNPKKALEHIAAHKNLNFLIFLDINMPHMSGWEFLEAIQQQDLTENTKVIMVSSSISKGDKQKAKEFSNILEYWEKPITESHCHLLKELYFK</sequence>
<dbReference type="Gene3D" id="3.40.50.2300">
    <property type="match status" value="1"/>
</dbReference>
<evidence type="ECO:0000256" key="1">
    <source>
        <dbReference type="PROSITE-ProRule" id="PRU00169"/>
    </source>
</evidence>